<dbReference type="Gene3D" id="3.30.479.30">
    <property type="entry name" value="Band 7 domain"/>
    <property type="match status" value="1"/>
</dbReference>
<dbReference type="PANTHER" id="PTHR43327:SF2">
    <property type="entry name" value="MODULATOR OF FTSH PROTEASE HFLK"/>
    <property type="match status" value="1"/>
</dbReference>
<dbReference type="InterPro" id="IPR020980">
    <property type="entry name" value="Membrane_HflK_N"/>
</dbReference>
<dbReference type="CDD" id="cd03404">
    <property type="entry name" value="SPFH_HflK"/>
    <property type="match status" value="1"/>
</dbReference>
<evidence type="ECO:0000256" key="7">
    <source>
        <dbReference type="SAM" id="Phobius"/>
    </source>
</evidence>
<dbReference type="InterPro" id="IPR010201">
    <property type="entry name" value="HflK"/>
</dbReference>
<dbReference type="AlphaFoldDB" id="A0A381QRE9"/>
<dbReference type="GO" id="GO:0016020">
    <property type="term" value="C:membrane"/>
    <property type="evidence" value="ECO:0007669"/>
    <property type="project" value="UniProtKB-SubCell"/>
</dbReference>
<dbReference type="InterPro" id="IPR001972">
    <property type="entry name" value="Stomatin_HflK_fam"/>
</dbReference>
<evidence type="ECO:0000259" key="8">
    <source>
        <dbReference type="SMART" id="SM00244"/>
    </source>
</evidence>
<protein>
    <recommendedName>
        <fullName evidence="8">Band 7 domain-containing protein</fullName>
    </recommendedName>
</protein>
<gene>
    <name evidence="9" type="ORF">METZ01_LOCUS33271</name>
</gene>
<evidence type="ECO:0000256" key="5">
    <source>
        <dbReference type="ARBA" id="ARBA00023136"/>
    </source>
</evidence>
<evidence type="ECO:0000313" key="9">
    <source>
        <dbReference type="EMBL" id="SUZ80417.1"/>
    </source>
</evidence>
<evidence type="ECO:0000256" key="4">
    <source>
        <dbReference type="ARBA" id="ARBA00022989"/>
    </source>
</evidence>
<feature type="transmembrane region" description="Helical" evidence="7">
    <location>
        <begin position="53"/>
        <end position="74"/>
    </location>
</feature>
<name>A0A381QRE9_9ZZZZ</name>
<sequence length="374" mass="42389">MTWKDSGNGKDPWQNRGNQPEDLDQMFEAWQKRLTGIFRGNAGNKQGPKGMKITSGGSILLIFILLAWAFTGLYRIDEAERGVVQRFGAYTKTTLPGLHWRFPYPIDRVDIVNTNEIVNFPFRTEILTGDEQYVFVQMVVQYRRTDPVKFSFEVVDPESTLQDVTEAALREVVGTSSLEVLVTERRDEIAPRTQSLLQTTLDDYQAGIVVTSISLERLDYPQAVQSAVDDTQKARNDSDRFVLEAEKYAQDLIPRARGSAARILQDAEAYHDRVIADAEGQASRFLALLEEYKKAPRVTRDRLYIEAVEEVYMNSNKVILDSKGSGNLLYLPIDKLIGDRERPRVSDNSTTPVITQPGVQGEDPSPIRNRKLRQ</sequence>
<feature type="compositionally biased region" description="Polar residues" evidence="6">
    <location>
        <begin position="346"/>
        <end position="358"/>
    </location>
</feature>
<comment type="subcellular location">
    <subcellularLocation>
        <location evidence="1">Membrane</location>
    </subcellularLocation>
</comment>
<dbReference type="Pfam" id="PF12221">
    <property type="entry name" value="HflK_N"/>
    <property type="match status" value="1"/>
</dbReference>
<evidence type="ECO:0000256" key="6">
    <source>
        <dbReference type="SAM" id="MobiDB-lite"/>
    </source>
</evidence>
<reference evidence="9" key="1">
    <citation type="submission" date="2018-05" db="EMBL/GenBank/DDBJ databases">
        <authorList>
            <person name="Lanie J.A."/>
            <person name="Ng W.-L."/>
            <person name="Kazmierczak K.M."/>
            <person name="Andrzejewski T.M."/>
            <person name="Davidsen T.M."/>
            <person name="Wayne K.J."/>
            <person name="Tettelin H."/>
            <person name="Glass J.I."/>
            <person name="Rusch D."/>
            <person name="Podicherti R."/>
            <person name="Tsui H.-C.T."/>
            <person name="Winkler M.E."/>
        </authorList>
    </citation>
    <scope>NUCLEOTIDE SEQUENCE</scope>
</reference>
<dbReference type="Pfam" id="PF01145">
    <property type="entry name" value="Band_7"/>
    <property type="match status" value="1"/>
</dbReference>
<dbReference type="SMART" id="SM00244">
    <property type="entry name" value="PHB"/>
    <property type="match status" value="1"/>
</dbReference>
<keyword evidence="4 7" id="KW-1133">Transmembrane helix</keyword>
<evidence type="ECO:0000256" key="1">
    <source>
        <dbReference type="ARBA" id="ARBA00004370"/>
    </source>
</evidence>
<comment type="similarity">
    <text evidence="2">Belongs to the band 7/mec-2 family. HflK subfamily.</text>
</comment>
<organism evidence="9">
    <name type="scientific">marine metagenome</name>
    <dbReference type="NCBI Taxonomy" id="408172"/>
    <lineage>
        <taxon>unclassified sequences</taxon>
        <taxon>metagenomes</taxon>
        <taxon>ecological metagenomes</taxon>
    </lineage>
</organism>
<dbReference type="InterPro" id="IPR050710">
    <property type="entry name" value="Band7/mec-2_domain"/>
</dbReference>
<feature type="domain" description="Band 7" evidence="8">
    <location>
        <begin position="71"/>
        <end position="232"/>
    </location>
</feature>
<evidence type="ECO:0000256" key="3">
    <source>
        <dbReference type="ARBA" id="ARBA00022692"/>
    </source>
</evidence>
<feature type="region of interest" description="Disordered" evidence="6">
    <location>
        <begin position="341"/>
        <end position="374"/>
    </location>
</feature>
<dbReference type="PRINTS" id="PR00721">
    <property type="entry name" value="STOMATIN"/>
</dbReference>
<dbReference type="EMBL" id="UINC01001427">
    <property type="protein sequence ID" value="SUZ80417.1"/>
    <property type="molecule type" value="Genomic_DNA"/>
</dbReference>
<dbReference type="NCBIfam" id="TIGR01933">
    <property type="entry name" value="hflK"/>
    <property type="match status" value="1"/>
</dbReference>
<feature type="region of interest" description="Disordered" evidence="6">
    <location>
        <begin position="1"/>
        <end position="20"/>
    </location>
</feature>
<evidence type="ECO:0000256" key="2">
    <source>
        <dbReference type="ARBA" id="ARBA00006971"/>
    </source>
</evidence>
<accession>A0A381QRE9</accession>
<dbReference type="PANTHER" id="PTHR43327">
    <property type="entry name" value="STOMATIN-LIKE PROTEIN 2, MITOCHONDRIAL"/>
    <property type="match status" value="1"/>
</dbReference>
<dbReference type="SUPFAM" id="SSF117892">
    <property type="entry name" value="Band 7/SPFH domain"/>
    <property type="match status" value="1"/>
</dbReference>
<keyword evidence="5 7" id="KW-0472">Membrane</keyword>
<dbReference type="InterPro" id="IPR036013">
    <property type="entry name" value="Band_7/SPFH_dom_sf"/>
</dbReference>
<keyword evidence="3 7" id="KW-0812">Transmembrane</keyword>
<dbReference type="InterPro" id="IPR001107">
    <property type="entry name" value="Band_7"/>
</dbReference>
<proteinExistence type="inferred from homology"/>